<protein>
    <recommendedName>
        <fullName evidence="4">Repeat protein (TIGR03806 family)</fullName>
    </recommendedName>
</protein>
<gene>
    <name evidence="2" type="ORF">FUA48_09035</name>
</gene>
<evidence type="ECO:0000313" key="3">
    <source>
        <dbReference type="Proteomes" id="UP000321222"/>
    </source>
</evidence>
<dbReference type="Proteomes" id="UP000321222">
    <property type="component" value="Chromosome"/>
</dbReference>
<dbReference type="OrthoDB" id="338827at2"/>
<dbReference type="RefSeq" id="WP_147583225.1">
    <property type="nucleotide sequence ID" value="NZ_CP042831.1"/>
</dbReference>
<accession>A0A5B9FY11</accession>
<name>A0A5B9FY11_9FLAO</name>
<keyword evidence="3" id="KW-1185">Reference proteome</keyword>
<feature type="signal peptide" evidence="1">
    <location>
        <begin position="1"/>
        <end position="22"/>
    </location>
</feature>
<sequence length="365" mass="41623">MRKFYFLSTFVILLATTSIVISCGSDDKENYTEIPDESPVVLDLDAVPYPKLSDYNFFEGEMKNLEPVFRVIPYDLNSTLFTDYAKKKRFIWMPAGVKASYESDSSPLNFPTGTVLIKNFYYDNLLPDNTTKIIETRLMIKKADGWMFANYVWNDEQTEAVYNVLDATQQLTWNENGIEKSTEYQIPALDQCLTCHGSNEVATPIGPKPQNINKLFNYGEGTQNQLQKWINTGYLENNLPQQIVSTVDWKDTSLPLDIRAKSYLDINCAHCHTPGGFCDYTDMNFAFNASNDLTNLGKCIEPQDFVVGNEVYLLAPGNSDISLVYTRMKSESMEMRMPLLGRTIRDEEGVELIKAWINSMPRDCE</sequence>
<reference evidence="2 3" key="1">
    <citation type="submission" date="2019-08" db="EMBL/GenBank/DDBJ databases">
        <title>Flavobacterium alkalisoli sp. nov., isolated from rhizosphere soil of Suaeda salsa.</title>
        <authorList>
            <person name="Sun J.-Q."/>
            <person name="Xu L."/>
        </authorList>
    </citation>
    <scope>NUCLEOTIDE SEQUENCE [LARGE SCALE GENOMIC DNA]</scope>
    <source>
        <strain evidence="2 3">XS-5</strain>
    </source>
</reference>
<proteinExistence type="predicted"/>
<dbReference type="EMBL" id="CP042831">
    <property type="protein sequence ID" value="QEE49722.1"/>
    <property type="molecule type" value="Genomic_DNA"/>
</dbReference>
<dbReference type="SUPFAM" id="SSF48695">
    <property type="entry name" value="Multiheme cytochromes"/>
    <property type="match status" value="1"/>
</dbReference>
<keyword evidence="1" id="KW-0732">Signal</keyword>
<dbReference type="PROSITE" id="PS51257">
    <property type="entry name" value="PROKAR_LIPOPROTEIN"/>
    <property type="match status" value="1"/>
</dbReference>
<dbReference type="KEGG" id="fak:FUA48_09035"/>
<evidence type="ECO:0000256" key="1">
    <source>
        <dbReference type="SAM" id="SignalP"/>
    </source>
</evidence>
<dbReference type="InterPro" id="IPR036280">
    <property type="entry name" value="Multihaem_cyt_sf"/>
</dbReference>
<evidence type="ECO:0008006" key="4">
    <source>
        <dbReference type="Google" id="ProtNLM"/>
    </source>
</evidence>
<evidence type="ECO:0000313" key="2">
    <source>
        <dbReference type="EMBL" id="QEE49722.1"/>
    </source>
</evidence>
<dbReference type="AlphaFoldDB" id="A0A5B9FY11"/>
<organism evidence="2 3">
    <name type="scientific">Flavobacterium alkalisoli</name>
    <dbReference type="NCBI Taxonomy" id="2602769"/>
    <lineage>
        <taxon>Bacteria</taxon>
        <taxon>Pseudomonadati</taxon>
        <taxon>Bacteroidota</taxon>
        <taxon>Flavobacteriia</taxon>
        <taxon>Flavobacteriales</taxon>
        <taxon>Flavobacteriaceae</taxon>
        <taxon>Flavobacterium</taxon>
    </lineage>
</organism>
<feature type="chain" id="PRO_5022958798" description="Repeat protein (TIGR03806 family)" evidence="1">
    <location>
        <begin position="23"/>
        <end position="365"/>
    </location>
</feature>